<protein>
    <submittedName>
        <fullName evidence="4">Beta-lactamase</fullName>
    </submittedName>
</protein>
<dbReference type="InterPro" id="IPR001466">
    <property type="entry name" value="Beta-lactam-related"/>
</dbReference>
<feature type="region of interest" description="Disordered" evidence="2">
    <location>
        <begin position="215"/>
        <end position="264"/>
    </location>
</feature>
<organism evidence="4 5">
    <name type="scientific">Pycnococcus provasolii</name>
    <dbReference type="NCBI Taxonomy" id="41880"/>
    <lineage>
        <taxon>Eukaryota</taxon>
        <taxon>Viridiplantae</taxon>
        <taxon>Chlorophyta</taxon>
        <taxon>Pseudoscourfieldiophyceae</taxon>
        <taxon>Pseudoscourfieldiales</taxon>
        <taxon>Pycnococcaceae</taxon>
        <taxon>Pycnococcus</taxon>
    </lineage>
</organism>
<proteinExistence type="predicted"/>
<dbReference type="InterPro" id="IPR012338">
    <property type="entry name" value="Beta-lactam/transpept-like"/>
</dbReference>
<name>A0A830HJE6_9CHLO</name>
<dbReference type="InterPro" id="IPR050789">
    <property type="entry name" value="Diverse_Enzym_Activities"/>
</dbReference>
<sequence>MAPQPLARLDALVQEAIANRVFPGAVVCCGTVERTQGRQNHVSRAGFSLPPFMPHFARAYGNPTFESTHVPVKDTSVFDVASLTKVMATTAAIMLLVEQQLVALDDAVAKHLPWFGEQGKQDVTILHCLQHTSGMRACFSLWERGARGLNAAREALAAEWLRHQPGEGPPVYSDLGMIALGFLVEAVSGESLDVYTSRRVYAPLCMTDTGFASIDFTPPSSEGEGDGAGGGGGARTADNRSDSAEVPSSSGVDPWPLPERAPNSRIIPTEAENIRGRLLWGEVHDLNAYLMGGVAGHAGLFTSARDTTKFAACLLNGGQCALSGRRIFAEETVEKFFGTSTPAFSCGWDTRERSRSVSRSGFPSCGNRVSVKAFGHLGFTGCSLWIDPKSMAFVLLFSNAVHPTSEDGSPGERIIGLRPAVADAAMEILLSVRRPPLLPRRGASLILVPRMDKPWRGDRTHAMAPAPFTHAIEDAPEVSQEDSRWIAIAESLRRVATAAVDAGIAVALWNIAQWLRRRSKRRGGGSGSDSSEATSVDELDDYISVMGGGRSDDDDR</sequence>
<dbReference type="SUPFAM" id="SSF56601">
    <property type="entry name" value="beta-lactamase/transpeptidase-like"/>
    <property type="match status" value="1"/>
</dbReference>
<dbReference type="GO" id="GO:0016787">
    <property type="term" value="F:hydrolase activity"/>
    <property type="evidence" value="ECO:0007669"/>
    <property type="project" value="UniProtKB-KW"/>
</dbReference>
<accession>A0A830HJE6</accession>
<dbReference type="PANTHER" id="PTHR43283:SF11">
    <property type="entry name" value="BETA-LACTAMASE-RELATED DOMAIN-CONTAINING PROTEIN"/>
    <property type="match status" value="1"/>
</dbReference>
<feature type="region of interest" description="Disordered" evidence="2">
    <location>
        <begin position="520"/>
        <end position="556"/>
    </location>
</feature>
<reference evidence="4" key="1">
    <citation type="submission" date="2020-10" db="EMBL/GenBank/DDBJ databases">
        <title>Unveiling of a novel bifunctional photoreceptor, Dualchrome1, isolated from a cosmopolitan green alga.</title>
        <authorList>
            <person name="Suzuki S."/>
            <person name="Kawachi M."/>
        </authorList>
    </citation>
    <scope>NUCLEOTIDE SEQUENCE</scope>
    <source>
        <strain evidence="4">NIES 2893</strain>
    </source>
</reference>
<evidence type="ECO:0000256" key="2">
    <source>
        <dbReference type="SAM" id="MobiDB-lite"/>
    </source>
</evidence>
<dbReference type="Proteomes" id="UP000660262">
    <property type="component" value="Unassembled WGS sequence"/>
</dbReference>
<evidence type="ECO:0000313" key="5">
    <source>
        <dbReference type="Proteomes" id="UP000660262"/>
    </source>
</evidence>
<dbReference type="Gene3D" id="3.40.710.10">
    <property type="entry name" value="DD-peptidase/beta-lactamase superfamily"/>
    <property type="match status" value="1"/>
</dbReference>
<dbReference type="Pfam" id="PF00144">
    <property type="entry name" value="Beta-lactamase"/>
    <property type="match status" value="1"/>
</dbReference>
<keyword evidence="1" id="KW-0378">Hydrolase</keyword>
<evidence type="ECO:0000313" key="4">
    <source>
        <dbReference type="EMBL" id="GHP05147.1"/>
    </source>
</evidence>
<evidence type="ECO:0000256" key="1">
    <source>
        <dbReference type="ARBA" id="ARBA00022801"/>
    </source>
</evidence>
<dbReference type="AlphaFoldDB" id="A0A830HJE6"/>
<gene>
    <name evidence="4" type="ORF">PPROV_000389900</name>
</gene>
<dbReference type="OrthoDB" id="2018087at2759"/>
<feature type="domain" description="Beta-lactamase-related" evidence="3">
    <location>
        <begin position="10"/>
        <end position="408"/>
    </location>
</feature>
<comment type="caution">
    <text evidence="4">The sequence shown here is derived from an EMBL/GenBank/DDBJ whole genome shotgun (WGS) entry which is preliminary data.</text>
</comment>
<keyword evidence="5" id="KW-1185">Reference proteome</keyword>
<dbReference type="EMBL" id="BNJQ01000009">
    <property type="protein sequence ID" value="GHP05147.1"/>
    <property type="molecule type" value="Genomic_DNA"/>
</dbReference>
<dbReference type="PANTHER" id="PTHR43283">
    <property type="entry name" value="BETA-LACTAMASE-RELATED"/>
    <property type="match status" value="1"/>
</dbReference>
<evidence type="ECO:0000259" key="3">
    <source>
        <dbReference type="Pfam" id="PF00144"/>
    </source>
</evidence>